<dbReference type="HOGENOM" id="CLU_041217_23_1_1"/>
<reference evidence="6" key="1">
    <citation type="journal article" date="2016" name="Nat. Commun.">
        <title>Genome analysis of three Pneumocystis species reveals adaptation mechanisms to life exclusively in mammalian hosts.</title>
        <authorList>
            <person name="Ma L."/>
            <person name="Chen Z."/>
            <person name="Huang D.W."/>
            <person name="Kutty G."/>
            <person name="Ishihara M."/>
            <person name="Wang H."/>
            <person name="Abouelleil A."/>
            <person name="Bishop L."/>
            <person name="Davey E."/>
            <person name="Deng R."/>
            <person name="Deng X."/>
            <person name="Fan L."/>
            <person name="Fantoni G."/>
            <person name="Fitzgerald M."/>
            <person name="Gogineni E."/>
            <person name="Goldberg J.M."/>
            <person name="Handley G."/>
            <person name="Hu X."/>
            <person name="Huber C."/>
            <person name="Jiao X."/>
            <person name="Jones K."/>
            <person name="Levin J.Z."/>
            <person name="Liu Y."/>
            <person name="Macdonald P."/>
            <person name="Melnikov A."/>
            <person name="Raley C."/>
            <person name="Sassi M."/>
            <person name="Sherman B.T."/>
            <person name="Song X."/>
            <person name="Sykes S."/>
            <person name="Tran B."/>
            <person name="Walsh L."/>
            <person name="Xia Y."/>
            <person name="Yang J."/>
            <person name="Young S."/>
            <person name="Zeng Q."/>
            <person name="Zheng X."/>
            <person name="Stephens R."/>
            <person name="Nusbaum C."/>
            <person name="Birren B.W."/>
            <person name="Azadi P."/>
            <person name="Lempicki R.A."/>
            <person name="Cuomo C.A."/>
            <person name="Kovacs J.A."/>
        </authorList>
    </citation>
    <scope>NUCLEOTIDE SEQUENCE [LARGE SCALE GENOMIC DNA]</scope>
    <source>
        <strain evidence="6">B123</strain>
    </source>
</reference>
<dbReference type="GO" id="GO:0003924">
    <property type="term" value="F:GTPase activity"/>
    <property type="evidence" value="ECO:0007669"/>
    <property type="project" value="InterPro"/>
</dbReference>
<comment type="similarity">
    <text evidence="1">Belongs to the small GTPase superfamily. Rab family.</text>
</comment>
<dbReference type="STRING" id="1069680.M7NLL5"/>
<organism evidence="5 6">
    <name type="scientific">Pneumocystis murina (strain B123)</name>
    <name type="common">Mouse pneumocystis pneumonia agent</name>
    <name type="synonym">Pneumocystis carinii f. sp. muris</name>
    <dbReference type="NCBI Taxonomy" id="1069680"/>
    <lineage>
        <taxon>Eukaryota</taxon>
        <taxon>Fungi</taxon>
        <taxon>Dikarya</taxon>
        <taxon>Ascomycota</taxon>
        <taxon>Taphrinomycotina</taxon>
        <taxon>Pneumocystomycetes</taxon>
        <taxon>Pneumocystaceae</taxon>
        <taxon>Pneumocystis</taxon>
    </lineage>
</organism>
<dbReference type="SUPFAM" id="SSF52540">
    <property type="entry name" value="P-loop containing nucleoside triphosphate hydrolases"/>
    <property type="match status" value="1"/>
</dbReference>
<dbReference type="AlphaFoldDB" id="M7NLL5"/>
<sequence>MDDWVYTIKFVIIGDSGVGKSNLMRRMMNNQYLERHDATIGIEWGARIIDIDGVKMKLQLWDTAGQETFHAMTRNYYRGSSGALLVYDITRRETFEHMAVWLEDLKMYGSSNISIALVGNKADLENTFREVGLEEARKWANEKGICIFAEVSAKTGDQVNESFMRVARDIYGKILSNQLDVNDRLNGIKVRRKNLLDMDVKQGKRCC</sequence>
<name>M7NLL5_PNEMU</name>
<dbReference type="RefSeq" id="XP_007875619.1">
    <property type="nucleotide sequence ID" value="XM_007877428.1"/>
</dbReference>
<keyword evidence="2" id="KW-0547">Nucleotide-binding</keyword>
<dbReference type="InterPro" id="IPR001806">
    <property type="entry name" value="Small_GTPase"/>
</dbReference>
<dbReference type="Proteomes" id="UP000011958">
    <property type="component" value="Unassembled WGS sequence"/>
</dbReference>
<dbReference type="NCBIfam" id="TIGR00231">
    <property type="entry name" value="small_GTP"/>
    <property type="match status" value="1"/>
</dbReference>
<dbReference type="SMART" id="SM00173">
    <property type="entry name" value="RAS"/>
    <property type="match status" value="1"/>
</dbReference>
<proteinExistence type="inferred from homology"/>
<dbReference type="GO" id="GO:0005525">
    <property type="term" value="F:GTP binding"/>
    <property type="evidence" value="ECO:0007669"/>
    <property type="project" value="UniProtKB-KW"/>
</dbReference>
<dbReference type="FunFam" id="3.40.50.300:FF:001129">
    <property type="entry name" value="ras-related protein Rab-44 isoform X2"/>
    <property type="match status" value="1"/>
</dbReference>
<dbReference type="PANTHER" id="PTHR47979">
    <property type="entry name" value="DRAB11-RELATED"/>
    <property type="match status" value="1"/>
</dbReference>
<dbReference type="PRINTS" id="PR00449">
    <property type="entry name" value="RASTRNSFRMNG"/>
</dbReference>
<dbReference type="Pfam" id="PF00071">
    <property type="entry name" value="Ras"/>
    <property type="match status" value="1"/>
</dbReference>
<dbReference type="EMBL" id="AFWA02000016">
    <property type="protein sequence ID" value="EMR08087.1"/>
    <property type="molecule type" value="Genomic_DNA"/>
</dbReference>
<dbReference type="InterPro" id="IPR050209">
    <property type="entry name" value="Rab_GTPases_membrane_traffic"/>
</dbReference>
<evidence type="ECO:0000256" key="2">
    <source>
        <dbReference type="ARBA" id="ARBA00022741"/>
    </source>
</evidence>
<accession>M7NLL5</accession>
<dbReference type="CDD" id="cd00154">
    <property type="entry name" value="Rab"/>
    <property type="match status" value="1"/>
</dbReference>
<dbReference type="SMART" id="SM00175">
    <property type="entry name" value="RAB"/>
    <property type="match status" value="1"/>
</dbReference>
<keyword evidence="3" id="KW-0342">GTP-binding</keyword>
<dbReference type="OrthoDB" id="9989112at2759"/>
<gene>
    <name evidence="5" type="ORF">PNEG_03527</name>
</gene>
<dbReference type="SMART" id="SM00174">
    <property type="entry name" value="RHO"/>
    <property type="match status" value="1"/>
</dbReference>
<evidence type="ECO:0000313" key="5">
    <source>
        <dbReference type="EMBL" id="EMR08087.1"/>
    </source>
</evidence>
<dbReference type="PROSITE" id="PS51419">
    <property type="entry name" value="RAB"/>
    <property type="match status" value="1"/>
</dbReference>
<dbReference type="Gene3D" id="3.40.50.300">
    <property type="entry name" value="P-loop containing nucleotide triphosphate hydrolases"/>
    <property type="match status" value="1"/>
</dbReference>
<evidence type="ECO:0000256" key="3">
    <source>
        <dbReference type="ARBA" id="ARBA00023134"/>
    </source>
</evidence>
<evidence type="ECO:0000313" key="6">
    <source>
        <dbReference type="Proteomes" id="UP000011958"/>
    </source>
</evidence>
<dbReference type="InterPro" id="IPR027417">
    <property type="entry name" value="P-loop_NTPase"/>
</dbReference>
<comment type="caution">
    <text evidence="5">The sequence shown here is derived from an EMBL/GenBank/DDBJ whole genome shotgun (WGS) entry which is preliminary data.</text>
</comment>
<dbReference type="InterPro" id="IPR005225">
    <property type="entry name" value="Small_GTP-bd"/>
</dbReference>
<keyword evidence="4" id="KW-0449">Lipoprotein</keyword>
<dbReference type="PROSITE" id="PS51421">
    <property type="entry name" value="RAS"/>
    <property type="match status" value="1"/>
</dbReference>
<evidence type="ECO:0008006" key="7">
    <source>
        <dbReference type="Google" id="ProtNLM"/>
    </source>
</evidence>
<keyword evidence="6" id="KW-1185">Reference proteome</keyword>
<dbReference type="VEuPathDB" id="FungiDB:PNEG_03527"/>
<protein>
    <recommendedName>
        <fullName evidence="7">GTP-binding protein yptV4</fullName>
    </recommendedName>
</protein>
<evidence type="ECO:0000256" key="1">
    <source>
        <dbReference type="ARBA" id="ARBA00006270"/>
    </source>
</evidence>
<dbReference type="OMA" id="TNATHAC"/>
<dbReference type="eggNOG" id="KOG0098">
    <property type="taxonomic scope" value="Eukaryota"/>
</dbReference>
<dbReference type="GeneID" id="19897214"/>
<dbReference type="SMART" id="SM00176">
    <property type="entry name" value="RAN"/>
    <property type="match status" value="1"/>
</dbReference>
<evidence type="ECO:0000256" key="4">
    <source>
        <dbReference type="ARBA" id="ARBA00023288"/>
    </source>
</evidence>